<dbReference type="SUPFAM" id="SSF57701">
    <property type="entry name" value="Zn2/Cys6 DNA-binding domain"/>
    <property type="match status" value="1"/>
</dbReference>
<feature type="compositionally biased region" description="Polar residues" evidence="6">
    <location>
        <begin position="67"/>
        <end position="76"/>
    </location>
</feature>
<dbReference type="GO" id="GO:0005634">
    <property type="term" value="C:nucleus"/>
    <property type="evidence" value="ECO:0007669"/>
    <property type="project" value="UniProtKB-SubCell"/>
</dbReference>
<dbReference type="GO" id="GO:0000976">
    <property type="term" value="F:transcription cis-regulatory region binding"/>
    <property type="evidence" value="ECO:0007669"/>
    <property type="project" value="TreeGrafter"/>
</dbReference>
<evidence type="ECO:0000256" key="5">
    <source>
        <dbReference type="ARBA" id="ARBA00023242"/>
    </source>
</evidence>
<dbReference type="InterPro" id="IPR036864">
    <property type="entry name" value="Zn2-C6_fun-type_DNA-bd_sf"/>
</dbReference>
<dbReference type="PROSITE" id="PS00463">
    <property type="entry name" value="ZN2_CY6_FUNGAL_1"/>
    <property type="match status" value="1"/>
</dbReference>
<feature type="compositionally biased region" description="Polar residues" evidence="6">
    <location>
        <begin position="161"/>
        <end position="172"/>
    </location>
</feature>
<dbReference type="GO" id="GO:0008270">
    <property type="term" value="F:zinc ion binding"/>
    <property type="evidence" value="ECO:0007669"/>
    <property type="project" value="InterPro"/>
</dbReference>
<dbReference type="AlphaFoldDB" id="A0A443HUN2"/>
<dbReference type="GeneID" id="39595924"/>
<keyword evidence="3" id="KW-0238">DNA-binding</keyword>
<keyword evidence="2" id="KW-0805">Transcription regulation</keyword>
<evidence type="ECO:0000256" key="3">
    <source>
        <dbReference type="ARBA" id="ARBA00023125"/>
    </source>
</evidence>
<gene>
    <name evidence="8" type="ORF">C8Q69DRAFT_257755</name>
</gene>
<keyword evidence="9" id="KW-1185">Reference proteome</keyword>
<evidence type="ECO:0000313" key="8">
    <source>
        <dbReference type="EMBL" id="RWQ95532.1"/>
    </source>
</evidence>
<dbReference type="EMBL" id="RCNU01000005">
    <property type="protein sequence ID" value="RWQ95532.1"/>
    <property type="molecule type" value="Genomic_DNA"/>
</dbReference>
<keyword evidence="5" id="KW-0539">Nucleus</keyword>
<dbReference type="InterPro" id="IPR001138">
    <property type="entry name" value="Zn2Cys6_DnaBD"/>
</dbReference>
<organism evidence="8 9">
    <name type="scientific">Byssochlamys spectabilis</name>
    <name type="common">Paecilomyces variotii</name>
    <dbReference type="NCBI Taxonomy" id="264951"/>
    <lineage>
        <taxon>Eukaryota</taxon>
        <taxon>Fungi</taxon>
        <taxon>Dikarya</taxon>
        <taxon>Ascomycota</taxon>
        <taxon>Pezizomycotina</taxon>
        <taxon>Eurotiomycetes</taxon>
        <taxon>Eurotiomycetidae</taxon>
        <taxon>Eurotiales</taxon>
        <taxon>Thermoascaceae</taxon>
        <taxon>Paecilomyces</taxon>
    </lineage>
</organism>
<comment type="caution">
    <text evidence="8">The sequence shown here is derived from an EMBL/GenBank/DDBJ whole genome shotgun (WGS) entry which is preliminary data.</text>
</comment>
<feature type="compositionally biased region" description="Polar residues" evidence="6">
    <location>
        <begin position="123"/>
        <end position="140"/>
    </location>
</feature>
<dbReference type="CDD" id="cd00067">
    <property type="entry name" value="GAL4"/>
    <property type="match status" value="1"/>
</dbReference>
<dbReference type="PROSITE" id="PS50048">
    <property type="entry name" value="ZN2_CY6_FUNGAL_2"/>
    <property type="match status" value="1"/>
</dbReference>
<feature type="domain" description="Zn(2)-C6 fungal-type" evidence="7">
    <location>
        <begin position="87"/>
        <end position="117"/>
    </location>
</feature>
<feature type="compositionally biased region" description="Acidic residues" evidence="6">
    <location>
        <begin position="141"/>
        <end position="160"/>
    </location>
</feature>
<dbReference type="PANTHER" id="PTHR37534">
    <property type="entry name" value="TRANSCRIPTIONAL ACTIVATOR PROTEIN UGA3"/>
    <property type="match status" value="1"/>
</dbReference>
<evidence type="ECO:0000256" key="6">
    <source>
        <dbReference type="SAM" id="MobiDB-lite"/>
    </source>
</evidence>
<feature type="region of interest" description="Disordered" evidence="6">
    <location>
        <begin position="112"/>
        <end position="233"/>
    </location>
</feature>
<dbReference type="SMART" id="SM00066">
    <property type="entry name" value="GAL4"/>
    <property type="match status" value="1"/>
</dbReference>
<protein>
    <submittedName>
        <fullName evidence="8">Putative C6 finger domain protein</fullName>
    </submittedName>
</protein>
<name>A0A443HUN2_BYSSP</name>
<sequence>MEHSYLPPGASLPGYSAEASLAQLNDSSQIPFYAIFAPATYPESVAFWHDPPVQQHGMSAFGGLPMSTPQPAQSAVDQKKHKRTRSGCFTCRSRRVKCDETRPICERCRKGKRECVYPPPPSQKSGSRAGTRSTSQGDSSDNNEGDDASGLETIQDEEGSEQSGRTSSTISTTKHRPAVSKTRSAHSIAKRKIKQTPDSSTLSKEKSLSPFTDTATRSESHSPASNTPSVGFDPLYGQEISNLPETAQLPDDILFFLDYHQKEITHHHYMLKSRSGEFIHRTIVELCLKYEPLLYAVVGFSAYHYCLRQPGGKLYTFLRYYNKSLILLRKSLASAEPHSEATLITILLLTTFEEFTGDWVNLVDHHQAAHTLILELLTPETANENELHRHIFVWYARFDLVAGLLAGNETILTREWYTSREEYDAKEAAEDPSDVQKQLSLFNSRNRRFAMDMASLYAKLSRGMIPMDQFVAQNEQLSLTKEELRTLLTQFDASEHTVTSYPHKVPLTENDIVDPYMPGRFFEGPLWDVNFSWIDFLATSLMFEYQSSLVLRQESSSELQHSALEQCRLIETIERWPEKENGTVIAFHSSLGLASMFIPKDARHTMWIRRKLARAEQDGYIYPPKFRMSMAQIWGIPEVKHWWLPNDEGYPDIVREIRKMTEERTTNPRDNFREDVREMKTLFGKMNVDDSPV</sequence>
<keyword evidence="4" id="KW-0804">Transcription</keyword>
<proteinExistence type="predicted"/>
<evidence type="ECO:0000259" key="7">
    <source>
        <dbReference type="PROSITE" id="PS50048"/>
    </source>
</evidence>
<feature type="region of interest" description="Disordered" evidence="6">
    <location>
        <begin position="65"/>
        <end position="84"/>
    </location>
</feature>
<evidence type="ECO:0000256" key="4">
    <source>
        <dbReference type="ARBA" id="ARBA00023163"/>
    </source>
</evidence>
<dbReference type="Pfam" id="PF00172">
    <property type="entry name" value="Zn_clus"/>
    <property type="match status" value="1"/>
</dbReference>
<dbReference type="VEuPathDB" id="FungiDB:C8Q69DRAFT_257755"/>
<dbReference type="InterPro" id="IPR021858">
    <property type="entry name" value="Fun_TF"/>
</dbReference>
<dbReference type="PANTHER" id="PTHR37534:SF10">
    <property type="entry name" value="ZN(II)2CYS6 TRANSCRIPTION FACTOR (EUROFUNG)"/>
    <property type="match status" value="1"/>
</dbReference>
<dbReference type="Gene3D" id="4.10.240.10">
    <property type="entry name" value="Zn(2)-C6 fungal-type DNA-binding domain"/>
    <property type="match status" value="1"/>
</dbReference>
<evidence type="ECO:0000256" key="1">
    <source>
        <dbReference type="ARBA" id="ARBA00004123"/>
    </source>
</evidence>
<evidence type="ECO:0000313" key="9">
    <source>
        <dbReference type="Proteomes" id="UP000283841"/>
    </source>
</evidence>
<accession>A0A443HUN2</accession>
<dbReference type="STRING" id="264951.A0A443HUN2"/>
<feature type="compositionally biased region" description="Polar residues" evidence="6">
    <location>
        <begin position="209"/>
        <end position="229"/>
    </location>
</feature>
<dbReference type="GO" id="GO:0045944">
    <property type="term" value="P:positive regulation of transcription by RNA polymerase II"/>
    <property type="evidence" value="ECO:0007669"/>
    <property type="project" value="TreeGrafter"/>
</dbReference>
<dbReference type="Pfam" id="PF11951">
    <property type="entry name" value="Fungal_trans_2"/>
    <property type="match status" value="1"/>
</dbReference>
<reference evidence="8 9" key="1">
    <citation type="journal article" date="2018" name="Front. Microbiol.">
        <title>Genomic and genetic insights into a cosmopolitan fungus, Paecilomyces variotii (Eurotiales).</title>
        <authorList>
            <person name="Urquhart A.S."/>
            <person name="Mondo S.J."/>
            <person name="Makela M.R."/>
            <person name="Hane J.K."/>
            <person name="Wiebenga A."/>
            <person name="He G."/>
            <person name="Mihaltcheva S."/>
            <person name="Pangilinan J."/>
            <person name="Lipzen A."/>
            <person name="Barry K."/>
            <person name="de Vries R.P."/>
            <person name="Grigoriev I.V."/>
            <person name="Idnurm A."/>
        </authorList>
    </citation>
    <scope>NUCLEOTIDE SEQUENCE [LARGE SCALE GENOMIC DNA]</scope>
    <source>
        <strain evidence="8 9">CBS 101075</strain>
    </source>
</reference>
<dbReference type="Proteomes" id="UP000283841">
    <property type="component" value="Unassembled WGS sequence"/>
</dbReference>
<comment type="subcellular location">
    <subcellularLocation>
        <location evidence="1">Nucleus</location>
    </subcellularLocation>
</comment>
<dbReference type="RefSeq" id="XP_028485177.1">
    <property type="nucleotide sequence ID" value="XM_028626647.1"/>
</dbReference>
<dbReference type="GO" id="GO:0000981">
    <property type="term" value="F:DNA-binding transcription factor activity, RNA polymerase II-specific"/>
    <property type="evidence" value="ECO:0007669"/>
    <property type="project" value="InterPro"/>
</dbReference>
<evidence type="ECO:0000256" key="2">
    <source>
        <dbReference type="ARBA" id="ARBA00023015"/>
    </source>
</evidence>